<keyword evidence="3" id="KW-1133">Transmembrane helix</keyword>
<keyword evidence="1" id="KW-0175">Coiled coil</keyword>
<dbReference type="GO" id="GO:0005741">
    <property type="term" value="C:mitochondrial outer membrane"/>
    <property type="evidence" value="ECO:0007669"/>
    <property type="project" value="InterPro"/>
</dbReference>
<feature type="region of interest" description="Disordered" evidence="2">
    <location>
        <begin position="1"/>
        <end position="24"/>
    </location>
</feature>
<dbReference type="GO" id="GO:0006626">
    <property type="term" value="P:protein targeting to mitochondrion"/>
    <property type="evidence" value="ECO:0007669"/>
    <property type="project" value="TreeGrafter"/>
</dbReference>
<keyword evidence="3" id="KW-0812">Transmembrane</keyword>
<evidence type="ECO:0000256" key="2">
    <source>
        <dbReference type="SAM" id="MobiDB-lite"/>
    </source>
</evidence>
<dbReference type="Gene3D" id="1.20.120.20">
    <property type="entry name" value="Apolipoprotein"/>
    <property type="match status" value="1"/>
</dbReference>
<feature type="compositionally biased region" description="Basic and acidic residues" evidence="2">
    <location>
        <begin position="7"/>
        <end position="20"/>
    </location>
</feature>
<feature type="transmembrane region" description="Helical" evidence="3">
    <location>
        <begin position="215"/>
        <end position="233"/>
    </location>
</feature>
<dbReference type="EMBL" id="BACD03000085">
    <property type="protein sequence ID" value="GAO52756.1"/>
    <property type="molecule type" value="Genomic_DNA"/>
</dbReference>
<keyword evidence="3" id="KW-0472">Membrane</keyword>
<accession>A0A0E9NSV0</accession>
<dbReference type="AlphaFoldDB" id="A0A0E9NSV0"/>
<dbReference type="Proteomes" id="UP000033140">
    <property type="component" value="Unassembled WGS sequence"/>
</dbReference>
<feature type="coiled-coil region" evidence="1">
    <location>
        <begin position="66"/>
        <end position="130"/>
    </location>
</feature>
<protein>
    <submittedName>
        <fullName evidence="4">Uncharacterized protein</fullName>
    </submittedName>
</protein>
<reference evidence="4 5" key="2">
    <citation type="journal article" date="2014" name="J. Gen. Appl. Microbiol.">
        <title>The early diverging ascomycetous budding yeast Saitoella complicata has three histone deacetylases belonging to the Clr6, Hos2, and Rpd3 lineages.</title>
        <authorList>
            <person name="Nishida H."/>
            <person name="Matsumoto T."/>
            <person name="Kondo S."/>
            <person name="Hamamoto M."/>
            <person name="Yoshikawa H."/>
        </authorList>
    </citation>
    <scope>NUCLEOTIDE SEQUENCE [LARGE SCALE GENOMIC DNA]</scope>
    <source>
        <strain evidence="4 5">NRRL Y-17804</strain>
    </source>
</reference>
<keyword evidence="5" id="KW-1185">Reference proteome</keyword>
<organism evidence="4 5">
    <name type="scientific">Saitoella complicata (strain BCRC 22490 / CBS 7301 / JCM 7358 / NBRC 10748 / NRRL Y-17804)</name>
    <dbReference type="NCBI Taxonomy" id="698492"/>
    <lineage>
        <taxon>Eukaryota</taxon>
        <taxon>Fungi</taxon>
        <taxon>Dikarya</taxon>
        <taxon>Ascomycota</taxon>
        <taxon>Taphrinomycotina</taxon>
        <taxon>Taphrinomycotina incertae sedis</taxon>
        <taxon>Saitoella</taxon>
    </lineage>
</organism>
<evidence type="ECO:0000256" key="3">
    <source>
        <dbReference type="SAM" id="Phobius"/>
    </source>
</evidence>
<name>A0A0E9NSV0_SAICN</name>
<comment type="caution">
    <text evidence="4">The sequence shown here is derived from an EMBL/GenBank/DDBJ whole genome shotgun (WGS) entry which is preliminary data.</text>
</comment>
<proteinExistence type="predicted"/>
<sequence length="253" mass="27404">MASYADMAKRGPEQTPEEKMANPVPEVIAEDVPETTSTIDVDSGSVTVVPHDFLTQEIQTNTQSEAREIAARQDRMAEEAKKEQEEAIKAAAERARVEAEEMKAHAKAAAENVEEKAQEVKHKIGEVVEEGEEKAAIGAQKIEKAAHNLTHAAHDLASDARTTASRSAASAKRVIHRDIGETNAMVGLVVDAIGLAFLGVTGYKKYARGELTWKTFGLGVAGAVGFFAVQGVVQTVFSKKFQREHVPEEKKEL</sequence>
<gene>
    <name evidence="4" type="ORF">G7K_6825-t1</name>
</gene>
<feature type="transmembrane region" description="Helical" evidence="3">
    <location>
        <begin position="182"/>
        <end position="203"/>
    </location>
</feature>
<dbReference type="InterPro" id="IPR039454">
    <property type="entry name" value="OM14"/>
</dbReference>
<dbReference type="PANTHER" id="PTHR38402:SF1">
    <property type="entry name" value="MITOCHONDRIAL OUTER MEMBRANE PROTEIN OM14"/>
    <property type="match status" value="1"/>
</dbReference>
<evidence type="ECO:0000313" key="4">
    <source>
        <dbReference type="EMBL" id="GAO52756.1"/>
    </source>
</evidence>
<reference evidence="4 5" key="3">
    <citation type="journal article" date="2015" name="Genome Announc.">
        <title>Draft Genome Sequence of the Archiascomycetous Yeast Saitoella complicata.</title>
        <authorList>
            <person name="Yamauchi K."/>
            <person name="Kondo S."/>
            <person name="Hamamoto M."/>
            <person name="Takahashi Y."/>
            <person name="Ogura Y."/>
            <person name="Hayashi T."/>
            <person name="Nishida H."/>
        </authorList>
    </citation>
    <scope>NUCLEOTIDE SEQUENCE [LARGE SCALE GENOMIC DNA]</scope>
    <source>
        <strain evidence="4 5">NRRL Y-17804</strain>
    </source>
</reference>
<evidence type="ECO:0000256" key="1">
    <source>
        <dbReference type="SAM" id="Coils"/>
    </source>
</evidence>
<dbReference type="STRING" id="698492.A0A0E9NSV0"/>
<evidence type="ECO:0000313" key="5">
    <source>
        <dbReference type="Proteomes" id="UP000033140"/>
    </source>
</evidence>
<dbReference type="PANTHER" id="PTHR38402">
    <property type="entry name" value="MITOCHONDRIAL OUTER MEMBRANE PROTEIN OM14"/>
    <property type="match status" value="1"/>
</dbReference>
<reference evidence="4 5" key="1">
    <citation type="journal article" date="2011" name="J. Gen. Appl. Microbiol.">
        <title>Draft genome sequencing of the enigmatic yeast Saitoella complicata.</title>
        <authorList>
            <person name="Nishida H."/>
            <person name="Hamamoto M."/>
            <person name="Sugiyama J."/>
        </authorList>
    </citation>
    <scope>NUCLEOTIDE SEQUENCE [LARGE SCALE GENOMIC DNA]</scope>
    <source>
        <strain evidence="4 5">NRRL Y-17804</strain>
    </source>
</reference>
<dbReference type="GO" id="GO:1990593">
    <property type="term" value="F:nascent polypeptide-associated complex binding"/>
    <property type="evidence" value="ECO:0007669"/>
    <property type="project" value="InterPro"/>
</dbReference>